<name>A0A1G1UZA0_9BACT</name>
<evidence type="ECO:0000256" key="4">
    <source>
        <dbReference type="ARBA" id="ARBA00022741"/>
    </source>
</evidence>
<dbReference type="STRING" id="1797513.A2782_01315"/>
<dbReference type="AlphaFoldDB" id="A0A1G1UZA0"/>
<gene>
    <name evidence="7" type="primary">tmk</name>
    <name evidence="9" type="ORF">A2782_01315</name>
</gene>
<dbReference type="Pfam" id="PF02223">
    <property type="entry name" value="Thymidylate_kin"/>
    <property type="match status" value="1"/>
</dbReference>
<evidence type="ECO:0000256" key="7">
    <source>
        <dbReference type="HAMAP-Rule" id="MF_00165"/>
    </source>
</evidence>
<dbReference type="Proteomes" id="UP000177967">
    <property type="component" value="Unassembled WGS sequence"/>
</dbReference>
<dbReference type="HAMAP" id="MF_00165">
    <property type="entry name" value="Thymidylate_kinase"/>
    <property type="match status" value="1"/>
</dbReference>
<dbReference type="GO" id="GO:0006235">
    <property type="term" value="P:dTTP biosynthetic process"/>
    <property type="evidence" value="ECO:0007669"/>
    <property type="project" value="UniProtKB-UniRule"/>
</dbReference>
<keyword evidence="2 7" id="KW-0808">Transferase</keyword>
<feature type="binding site" evidence="7">
    <location>
        <begin position="13"/>
        <end position="20"/>
    </location>
    <ligand>
        <name>ATP</name>
        <dbReference type="ChEBI" id="CHEBI:30616"/>
    </ligand>
</feature>
<dbReference type="EC" id="2.7.4.9" evidence="7"/>
<dbReference type="PANTHER" id="PTHR10344">
    <property type="entry name" value="THYMIDYLATE KINASE"/>
    <property type="match status" value="1"/>
</dbReference>
<dbReference type="InterPro" id="IPR018094">
    <property type="entry name" value="Thymidylate_kinase"/>
</dbReference>
<keyword evidence="6 7" id="KW-0067">ATP-binding</keyword>
<evidence type="ECO:0000259" key="8">
    <source>
        <dbReference type="Pfam" id="PF02223"/>
    </source>
</evidence>
<proteinExistence type="inferred from homology"/>
<feature type="domain" description="Thymidylate kinase-like" evidence="8">
    <location>
        <begin position="11"/>
        <end position="113"/>
    </location>
</feature>
<keyword evidence="5 7" id="KW-0418">Kinase</keyword>
<keyword evidence="3 7" id="KW-0545">Nucleotide biosynthesis</keyword>
<comment type="catalytic activity">
    <reaction evidence="7">
        <text>dTMP + ATP = dTDP + ADP</text>
        <dbReference type="Rhea" id="RHEA:13517"/>
        <dbReference type="ChEBI" id="CHEBI:30616"/>
        <dbReference type="ChEBI" id="CHEBI:58369"/>
        <dbReference type="ChEBI" id="CHEBI:63528"/>
        <dbReference type="ChEBI" id="CHEBI:456216"/>
        <dbReference type="EC" id="2.7.4.9"/>
    </reaction>
</comment>
<reference evidence="9 10" key="1">
    <citation type="journal article" date="2016" name="Nat. Commun.">
        <title>Thousands of microbial genomes shed light on interconnected biogeochemical processes in an aquifer system.</title>
        <authorList>
            <person name="Anantharaman K."/>
            <person name="Brown C.T."/>
            <person name="Hug L.A."/>
            <person name="Sharon I."/>
            <person name="Castelle C.J."/>
            <person name="Probst A.J."/>
            <person name="Thomas B.C."/>
            <person name="Singh A."/>
            <person name="Wilkins M.J."/>
            <person name="Karaoz U."/>
            <person name="Brodie E.L."/>
            <person name="Williams K.H."/>
            <person name="Hubbard S.S."/>
            <person name="Banfield J.F."/>
        </authorList>
    </citation>
    <scope>NUCLEOTIDE SEQUENCE [LARGE SCALE GENOMIC DNA]</scope>
</reference>
<evidence type="ECO:0000313" key="9">
    <source>
        <dbReference type="EMBL" id="OGY08401.1"/>
    </source>
</evidence>
<comment type="function">
    <text evidence="7">Phosphorylation of dTMP to form dTDP in both de novo and salvage pathways of dTTP synthesis.</text>
</comment>
<dbReference type="PANTHER" id="PTHR10344:SF1">
    <property type="entry name" value="THYMIDYLATE KINASE"/>
    <property type="match status" value="1"/>
</dbReference>
<evidence type="ECO:0000256" key="5">
    <source>
        <dbReference type="ARBA" id="ARBA00022777"/>
    </source>
</evidence>
<dbReference type="GO" id="GO:0006233">
    <property type="term" value="P:dTDP biosynthetic process"/>
    <property type="evidence" value="ECO:0007669"/>
    <property type="project" value="InterPro"/>
</dbReference>
<evidence type="ECO:0000313" key="10">
    <source>
        <dbReference type="Proteomes" id="UP000177967"/>
    </source>
</evidence>
<dbReference type="InterPro" id="IPR027417">
    <property type="entry name" value="P-loop_NTPase"/>
</dbReference>
<dbReference type="SUPFAM" id="SSF52540">
    <property type="entry name" value="P-loop containing nucleoside triphosphate hydrolases"/>
    <property type="match status" value="1"/>
</dbReference>
<protein>
    <recommendedName>
        <fullName evidence="7">Thymidylate kinase</fullName>
        <ecNumber evidence="7">2.7.4.9</ecNumber>
    </recommendedName>
    <alternativeName>
        <fullName evidence="7">dTMP kinase</fullName>
    </alternativeName>
</protein>
<sequence length="231" mass="26822">MGKKRGRLIVFEGADGSGKTTQAKLLFKHLKKQKIPTEYISFPIYESTWGKLVRRYLDGEFGDVGDVSPYLACVFYAGDRLAVSKKIFRWLRAGKIVVCDRYTGSNIAHQAAKIKDPHSTKVARGKQNEREKFVQWLEKFEYEINKIPREDKVILLSVPVGFSQKLMRSKKKDIHERNKKYLSDVVRVYEELEIKRSNWEKIECVEDGNLLSREEIHEKVSRSLDLKKDGP</sequence>
<evidence type="ECO:0000256" key="1">
    <source>
        <dbReference type="ARBA" id="ARBA00009776"/>
    </source>
</evidence>
<dbReference type="GO" id="GO:0004798">
    <property type="term" value="F:dTMP kinase activity"/>
    <property type="evidence" value="ECO:0007669"/>
    <property type="project" value="UniProtKB-UniRule"/>
</dbReference>
<dbReference type="CDD" id="cd01672">
    <property type="entry name" value="TMPK"/>
    <property type="match status" value="1"/>
</dbReference>
<dbReference type="InterPro" id="IPR039430">
    <property type="entry name" value="Thymidylate_kin-like_dom"/>
</dbReference>
<dbReference type="GO" id="GO:0005737">
    <property type="term" value="C:cytoplasm"/>
    <property type="evidence" value="ECO:0007669"/>
    <property type="project" value="TreeGrafter"/>
</dbReference>
<dbReference type="EMBL" id="MHBW01000028">
    <property type="protein sequence ID" value="OGY08401.1"/>
    <property type="molecule type" value="Genomic_DNA"/>
</dbReference>
<keyword evidence="4 7" id="KW-0547">Nucleotide-binding</keyword>
<evidence type="ECO:0000256" key="6">
    <source>
        <dbReference type="ARBA" id="ARBA00022840"/>
    </source>
</evidence>
<accession>A0A1G1UZA0</accession>
<organism evidence="9 10">
    <name type="scientific">Candidatus Blackburnbacteria bacterium RIFCSPHIGHO2_01_FULL_43_15b</name>
    <dbReference type="NCBI Taxonomy" id="1797513"/>
    <lineage>
        <taxon>Bacteria</taxon>
        <taxon>Candidatus Blackburniibacteriota</taxon>
    </lineage>
</organism>
<comment type="caution">
    <text evidence="9">The sequence shown here is derived from an EMBL/GenBank/DDBJ whole genome shotgun (WGS) entry which is preliminary data.</text>
</comment>
<evidence type="ECO:0000256" key="3">
    <source>
        <dbReference type="ARBA" id="ARBA00022727"/>
    </source>
</evidence>
<dbReference type="Gene3D" id="3.40.50.300">
    <property type="entry name" value="P-loop containing nucleotide triphosphate hydrolases"/>
    <property type="match status" value="1"/>
</dbReference>
<evidence type="ECO:0000256" key="2">
    <source>
        <dbReference type="ARBA" id="ARBA00022679"/>
    </source>
</evidence>
<dbReference type="GO" id="GO:0006227">
    <property type="term" value="P:dUDP biosynthetic process"/>
    <property type="evidence" value="ECO:0007669"/>
    <property type="project" value="TreeGrafter"/>
</dbReference>
<dbReference type="GO" id="GO:0005524">
    <property type="term" value="F:ATP binding"/>
    <property type="evidence" value="ECO:0007669"/>
    <property type="project" value="UniProtKB-UniRule"/>
</dbReference>
<comment type="similarity">
    <text evidence="1 7">Belongs to the thymidylate kinase family.</text>
</comment>